<comment type="caution">
    <text evidence="1">The sequence shown here is derived from an EMBL/GenBank/DDBJ whole genome shotgun (WGS) entry which is preliminary data.</text>
</comment>
<proteinExistence type="predicted"/>
<dbReference type="EMBL" id="BASD01000003">
    <property type="protein sequence ID" value="GAD18001.1"/>
    <property type="molecule type" value="Genomic_DNA"/>
</dbReference>
<dbReference type="STRING" id="1325130.HFN_1560"/>
<organism evidence="1 2">
    <name type="scientific">Helicobacter fennelliae MRY12-0050</name>
    <dbReference type="NCBI Taxonomy" id="1325130"/>
    <lineage>
        <taxon>Bacteria</taxon>
        <taxon>Pseudomonadati</taxon>
        <taxon>Campylobacterota</taxon>
        <taxon>Epsilonproteobacteria</taxon>
        <taxon>Campylobacterales</taxon>
        <taxon>Helicobacteraceae</taxon>
        <taxon>Helicobacter</taxon>
    </lineage>
</organism>
<evidence type="ECO:0000313" key="1">
    <source>
        <dbReference type="EMBL" id="GAD18001.1"/>
    </source>
</evidence>
<protein>
    <submittedName>
        <fullName evidence="1">Uncharacterized protein</fullName>
    </submittedName>
</protein>
<sequence>MMQKEQERWLSSEILPDLLSPKRIKSRTFSFRQSKGNQEKCLADSASCIK</sequence>
<evidence type="ECO:0000313" key="2">
    <source>
        <dbReference type="Proteomes" id="UP000018143"/>
    </source>
</evidence>
<keyword evidence="2" id="KW-1185">Reference proteome</keyword>
<accession>T1CYI2</accession>
<name>T1CYI2_9HELI</name>
<dbReference type="Proteomes" id="UP000018143">
    <property type="component" value="Unassembled WGS sequence"/>
</dbReference>
<dbReference type="AlphaFoldDB" id="T1CYI2"/>
<gene>
    <name evidence="1" type="ORF">HFN_1560</name>
</gene>
<reference evidence="1 2" key="1">
    <citation type="journal article" date="2013" name="Genome Announc.">
        <title>Draft Genome Sequence of Helicobacter fennelliae Strain MRY12-0050, Isolated from a Bacteremia Patient.</title>
        <authorList>
            <person name="Rimbara E."/>
            <person name="Matsui M."/>
            <person name="Mori S."/>
            <person name="Suzuki S."/>
            <person name="Suzuki M."/>
            <person name="Kim H."/>
            <person name="Sekizuka T."/>
            <person name="Kuroda M."/>
            <person name="Shibayama K."/>
        </authorList>
    </citation>
    <scope>NUCLEOTIDE SEQUENCE [LARGE SCALE GENOMIC DNA]</scope>
    <source>
        <strain evidence="1 2">MRY12-0050</strain>
    </source>
</reference>